<dbReference type="EMBL" id="CP144519">
    <property type="protein sequence ID" value="WWC66547.1"/>
    <property type="molecule type" value="Genomic_DNA"/>
</dbReference>
<dbReference type="AlphaFoldDB" id="A0A1B9IDS5"/>
<dbReference type="GeneID" id="30169248"/>
<keyword evidence="1" id="KW-0175">Coiled coil</keyword>
<proteinExistence type="predicted"/>
<dbReference type="Proteomes" id="UP000094020">
    <property type="component" value="Chromosome 1"/>
</dbReference>
<dbReference type="KEGG" id="kpin:30169248"/>
<dbReference type="STRING" id="1296096.A0A1B9IDS5"/>
<feature type="coiled-coil region" evidence="1">
    <location>
        <begin position="99"/>
        <end position="133"/>
    </location>
</feature>
<dbReference type="EMBL" id="KI894007">
    <property type="protein sequence ID" value="OCF53574.1"/>
    <property type="molecule type" value="Genomic_DNA"/>
</dbReference>
<accession>A0A1B9IDS5</accession>
<keyword evidence="4" id="KW-1185">Reference proteome</keyword>
<reference evidence="3" key="2">
    <citation type="submission" date="2013-07" db="EMBL/GenBank/DDBJ databases">
        <authorList>
            <consortium name="The Broad Institute Genome Sequencing Platform"/>
            <person name="Cuomo C."/>
            <person name="Litvintseva A."/>
            <person name="Chen Y."/>
            <person name="Heitman J."/>
            <person name="Sun S."/>
            <person name="Springer D."/>
            <person name="Dromer F."/>
            <person name="Young S.K."/>
            <person name="Zeng Q."/>
            <person name="Gargeya S."/>
            <person name="Fitzgerald M."/>
            <person name="Abouelleil A."/>
            <person name="Alvarado L."/>
            <person name="Berlin A.M."/>
            <person name="Chapman S.B."/>
            <person name="Dewar J."/>
            <person name="Goldberg J."/>
            <person name="Griggs A."/>
            <person name="Gujja S."/>
            <person name="Hansen M."/>
            <person name="Howarth C."/>
            <person name="Imamovic A."/>
            <person name="Larimer J."/>
            <person name="McCowan C."/>
            <person name="Murphy C."/>
            <person name="Pearson M."/>
            <person name="Priest M."/>
            <person name="Roberts A."/>
            <person name="Saif S."/>
            <person name="Shea T."/>
            <person name="Sykes S."/>
            <person name="Wortman J."/>
            <person name="Nusbaum C."/>
            <person name="Birren B."/>
        </authorList>
    </citation>
    <scope>NUCLEOTIDE SEQUENCE</scope>
    <source>
        <strain evidence="3">CBS 10737</strain>
    </source>
</reference>
<evidence type="ECO:0000313" key="4">
    <source>
        <dbReference type="Proteomes" id="UP000094020"/>
    </source>
</evidence>
<protein>
    <submittedName>
        <fullName evidence="2">Uncharacterized protein</fullName>
    </submittedName>
</protein>
<gene>
    <name evidence="2" type="ORF">I206_00879</name>
    <name evidence="3" type="ORF">I206_100450</name>
</gene>
<evidence type="ECO:0000313" key="3">
    <source>
        <dbReference type="EMBL" id="WWC66547.1"/>
    </source>
</evidence>
<reference evidence="2" key="3">
    <citation type="submission" date="2016-07" db="EMBL/GenBank/DDBJ databases">
        <title>Evolution of pathogenesis and genome organization in the Tremellales.</title>
        <authorList>
            <person name="Cuomo C."/>
            <person name="Litvintseva A."/>
            <person name="Heitman J."/>
            <person name="Chen Y."/>
            <person name="Sun S."/>
            <person name="Springer D."/>
            <person name="Dromer F."/>
            <person name="Young S."/>
            <person name="Zeng Q."/>
            <person name="Chapman S."/>
            <person name="Gujja S."/>
            <person name="Saif S."/>
            <person name="Birren B."/>
        </authorList>
    </citation>
    <scope>NUCLEOTIDE SEQUENCE</scope>
    <source>
        <strain evidence="2">CBS 10737</strain>
    </source>
</reference>
<evidence type="ECO:0000256" key="1">
    <source>
        <dbReference type="SAM" id="Coils"/>
    </source>
</evidence>
<sequence length="302" mass="35586">MTTPIRQVLRPVLPPHISVSSTPVHRASPAPPRGIPFFRDPAHTIPTKWNLYRPLLRILSSSSTFSSIHREIKIRWRETKGLTSVPRVKLFLNDYYELLEYLKSDKPKHKEEINKLEIRLKEKHSKIDLKEIEKMKIIRNVKEEKPKMTGSYHRPTLFNIPLPRFKPQPISIGSTIHNRLRSREKRMLKRKEYKSLLIDMKLEIGFWKSLQTTSTSSNEISNSIDLDWIKSKDPRFPGGWDGLIKEEIKIMDQRFIKENLRSEMKFDDALLDRIQRAKEKKTKWWKGIKESKKDDQSVSIAG</sequence>
<evidence type="ECO:0000313" key="2">
    <source>
        <dbReference type="EMBL" id="OCF53574.1"/>
    </source>
</evidence>
<dbReference type="OrthoDB" id="2571149at2759"/>
<reference evidence="3" key="4">
    <citation type="submission" date="2024-02" db="EMBL/GenBank/DDBJ databases">
        <title>Comparative genomics of Cryptococcus and Kwoniella reveals pathogenesis evolution and contrasting modes of karyotype evolution via chromosome fusion or intercentromeric recombination.</title>
        <authorList>
            <person name="Coelho M.A."/>
            <person name="David-Palma M."/>
            <person name="Shea T."/>
            <person name="Bowers K."/>
            <person name="McGinley-Smith S."/>
            <person name="Mohammad A.W."/>
            <person name="Gnirke A."/>
            <person name="Yurkov A.M."/>
            <person name="Nowrousian M."/>
            <person name="Sun S."/>
            <person name="Cuomo C.A."/>
            <person name="Heitman J."/>
        </authorList>
    </citation>
    <scope>NUCLEOTIDE SEQUENCE</scope>
    <source>
        <strain evidence="3">CBS 10737</strain>
    </source>
</reference>
<dbReference type="RefSeq" id="XP_019014793.1">
    <property type="nucleotide sequence ID" value="XM_019152655.1"/>
</dbReference>
<name>A0A1B9IDS5_9TREE</name>
<organism evidence="2">
    <name type="scientific">Kwoniella pini CBS 10737</name>
    <dbReference type="NCBI Taxonomy" id="1296096"/>
    <lineage>
        <taxon>Eukaryota</taxon>
        <taxon>Fungi</taxon>
        <taxon>Dikarya</taxon>
        <taxon>Basidiomycota</taxon>
        <taxon>Agaricomycotina</taxon>
        <taxon>Tremellomycetes</taxon>
        <taxon>Tremellales</taxon>
        <taxon>Cryptococcaceae</taxon>
        <taxon>Kwoniella</taxon>
    </lineage>
</organism>
<reference evidence="2" key="1">
    <citation type="submission" date="2013-07" db="EMBL/GenBank/DDBJ databases">
        <title>The Genome Sequence of Cryptococcus pinus CBS10737.</title>
        <authorList>
            <consortium name="The Broad Institute Genome Sequencing Platform"/>
            <person name="Cuomo C."/>
            <person name="Litvintseva A."/>
            <person name="Chen Y."/>
            <person name="Heitman J."/>
            <person name="Sun S."/>
            <person name="Springer D."/>
            <person name="Dromer F."/>
            <person name="Young S.K."/>
            <person name="Zeng Q."/>
            <person name="Gargeya S."/>
            <person name="Fitzgerald M."/>
            <person name="Abouelleil A."/>
            <person name="Alvarado L."/>
            <person name="Berlin A.M."/>
            <person name="Chapman S.B."/>
            <person name="Dewar J."/>
            <person name="Goldberg J."/>
            <person name="Griggs A."/>
            <person name="Gujja S."/>
            <person name="Hansen M."/>
            <person name="Howarth C."/>
            <person name="Imamovic A."/>
            <person name="Larimer J."/>
            <person name="McCowan C."/>
            <person name="Murphy C."/>
            <person name="Pearson M."/>
            <person name="Priest M."/>
            <person name="Roberts A."/>
            <person name="Saif S."/>
            <person name="Shea T."/>
            <person name="Sykes S."/>
            <person name="Wortman J."/>
            <person name="Nusbaum C."/>
            <person name="Birren B."/>
        </authorList>
    </citation>
    <scope>NUCLEOTIDE SEQUENCE [LARGE SCALE GENOMIC DNA]</scope>
    <source>
        <strain evidence="2">CBS 10737</strain>
    </source>
</reference>